<evidence type="ECO:0000256" key="1">
    <source>
        <dbReference type="SAM" id="Phobius"/>
    </source>
</evidence>
<evidence type="ECO:0000313" key="2">
    <source>
        <dbReference type="EMBL" id="KYC53887.1"/>
    </source>
</evidence>
<keyword evidence="1" id="KW-0472">Membrane</keyword>
<protein>
    <submittedName>
        <fullName evidence="2">Uncharacterized protein</fullName>
    </submittedName>
</protein>
<name>A0A150J9H5_9EURY</name>
<organism evidence="2 3">
    <name type="scientific">Candidatus Methanofastidiosum methylothiophilum</name>
    <dbReference type="NCBI Taxonomy" id="1705564"/>
    <lineage>
        <taxon>Archaea</taxon>
        <taxon>Methanobacteriati</taxon>
        <taxon>Methanobacteriota</taxon>
        <taxon>Stenosarchaea group</taxon>
        <taxon>Candidatus Methanofastidiosia</taxon>
        <taxon>Candidatus Methanofastidiosales</taxon>
        <taxon>Candidatus Methanofastidiosaceae</taxon>
        <taxon>Candidatus Methanofastidiosum</taxon>
    </lineage>
</organism>
<sequence length="35" mass="4060">MDAIGWSLTILFILIDCILLIILLGLIHEIYLYIK</sequence>
<dbReference type="Proteomes" id="UP000075398">
    <property type="component" value="Unassembled WGS sequence"/>
</dbReference>
<dbReference type="AlphaFoldDB" id="A0A150J9H5"/>
<accession>A0A150J9H5</accession>
<feature type="transmembrane region" description="Helical" evidence="1">
    <location>
        <begin position="6"/>
        <end position="27"/>
    </location>
</feature>
<reference evidence="2 3" key="1">
    <citation type="journal article" date="2016" name="ISME J.">
        <title>Chasing the elusive Euryarchaeota class WSA2: genomes reveal a uniquely fastidious methyl-reducing methanogen.</title>
        <authorList>
            <person name="Nobu M.K."/>
            <person name="Narihiro T."/>
            <person name="Kuroda K."/>
            <person name="Mei R."/>
            <person name="Liu W.T."/>
        </authorList>
    </citation>
    <scope>NUCLEOTIDE SEQUENCE [LARGE SCALE GENOMIC DNA]</scope>
    <source>
        <strain evidence="2">U1lsi0528_Bin055</strain>
    </source>
</reference>
<comment type="caution">
    <text evidence="2">The sequence shown here is derived from an EMBL/GenBank/DDBJ whole genome shotgun (WGS) entry which is preliminary data.</text>
</comment>
<keyword evidence="1" id="KW-0812">Transmembrane</keyword>
<dbReference type="EMBL" id="LNGC01000001">
    <property type="protein sequence ID" value="KYC53887.1"/>
    <property type="molecule type" value="Genomic_DNA"/>
</dbReference>
<gene>
    <name evidence="2" type="ORF">AMQ22_00087</name>
</gene>
<proteinExistence type="predicted"/>
<keyword evidence="1" id="KW-1133">Transmembrane helix</keyword>
<evidence type="ECO:0000313" key="3">
    <source>
        <dbReference type="Proteomes" id="UP000075398"/>
    </source>
</evidence>